<evidence type="ECO:0008006" key="3">
    <source>
        <dbReference type="Google" id="ProtNLM"/>
    </source>
</evidence>
<evidence type="ECO:0000313" key="1">
    <source>
        <dbReference type="EMBL" id="PZR83030.1"/>
    </source>
</evidence>
<evidence type="ECO:0000313" key="2">
    <source>
        <dbReference type="Proteomes" id="UP000248724"/>
    </source>
</evidence>
<reference evidence="1 2" key="1">
    <citation type="journal article" date="2017" name="Nature">
        <title>Atmospheric trace gases support primary production in Antarctic desert surface soil.</title>
        <authorList>
            <person name="Ji M."/>
            <person name="Greening C."/>
            <person name="Vanwonterghem I."/>
            <person name="Carere C.R."/>
            <person name="Bay S.K."/>
            <person name="Steen J.A."/>
            <person name="Montgomery K."/>
            <person name="Lines T."/>
            <person name="Beardall J."/>
            <person name="van Dorst J."/>
            <person name="Snape I."/>
            <person name="Stott M.B."/>
            <person name="Hugenholtz P."/>
            <person name="Ferrari B.C."/>
        </authorList>
    </citation>
    <scope>NUCLEOTIDE SEQUENCE [LARGE SCALE GENOMIC DNA]</scope>
    <source>
        <strain evidence="1">RRmetagenome_bin12</strain>
    </source>
</reference>
<dbReference type="AlphaFoldDB" id="A0A2W5ZC80"/>
<gene>
    <name evidence="1" type="ORF">DLM65_02825</name>
</gene>
<dbReference type="EMBL" id="QHBU01000047">
    <property type="protein sequence ID" value="PZR83030.1"/>
    <property type="molecule type" value="Genomic_DNA"/>
</dbReference>
<organism evidence="1 2">
    <name type="scientific">Candidatus Aeolococcus gillhamiae</name>
    <dbReference type="NCBI Taxonomy" id="3127015"/>
    <lineage>
        <taxon>Bacteria</taxon>
        <taxon>Bacillati</taxon>
        <taxon>Candidatus Dormiibacterota</taxon>
        <taxon>Candidatus Dormibacteria</taxon>
        <taxon>Candidatus Aeolococcales</taxon>
        <taxon>Candidatus Aeolococcaceae</taxon>
        <taxon>Candidatus Aeolococcus</taxon>
    </lineage>
</organism>
<comment type="caution">
    <text evidence="1">The sequence shown here is derived from an EMBL/GenBank/DDBJ whole genome shotgun (WGS) entry which is preliminary data.</text>
</comment>
<protein>
    <recommendedName>
        <fullName evidence="3">Type II toxin-antitoxin system HicA family toxin</fullName>
    </recommendedName>
</protein>
<sequence>MRTPSWGEIEEFCRSDGWDPVRETDHSFFRKVLADGTVLETHSSFSSSKTMSANRFALILRTQLRVSAQAFWDTLRTGEAASRPSAPLPNTPSSLPAWLIRSLKREVGLTDDDISSLSEVAAHQLLIDHRSSPGPTSESHPTT</sequence>
<accession>A0A2W5ZC80</accession>
<dbReference type="Proteomes" id="UP000248724">
    <property type="component" value="Unassembled WGS sequence"/>
</dbReference>
<proteinExistence type="predicted"/>
<name>A0A2W5ZC80_9BACT</name>